<reference evidence="4 5" key="1">
    <citation type="submission" date="2020-08" db="EMBL/GenBank/DDBJ databases">
        <title>Novel species isolated from subtropical streams in China.</title>
        <authorList>
            <person name="Lu H."/>
        </authorList>
    </citation>
    <scope>NUCLEOTIDE SEQUENCE [LARGE SCALE GENOMIC DNA]</scope>
    <source>
        <strain evidence="4 5">KCTC 52442</strain>
    </source>
</reference>
<organism evidence="4 5">
    <name type="scientific">Undibacterium amnicola</name>
    <dbReference type="NCBI Taxonomy" id="1834038"/>
    <lineage>
        <taxon>Bacteria</taxon>
        <taxon>Pseudomonadati</taxon>
        <taxon>Pseudomonadota</taxon>
        <taxon>Betaproteobacteria</taxon>
        <taxon>Burkholderiales</taxon>
        <taxon>Oxalobacteraceae</taxon>
        <taxon>Undibacterium</taxon>
    </lineage>
</organism>
<dbReference type="EMBL" id="JACOFU010000001">
    <property type="protein sequence ID" value="MBC3830112.1"/>
    <property type="molecule type" value="Genomic_DNA"/>
</dbReference>
<dbReference type="InterPro" id="IPR006385">
    <property type="entry name" value="HAD_hydro_SerB1"/>
</dbReference>
<dbReference type="Gene3D" id="3.40.50.1000">
    <property type="entry name" value="HAD superfamily/HAD-like"/>
    <property type="match status" value="1"/>
</dbReference>
<proteinExistence type="predicted"/>
<sequence length="231" mass="25837">MNKQSTQNIALFDLDHTLLPIDSDYEWGQFLCRIGAVDADEFGRRNAEFFAQYQAGTLDPVEYLEFALGTLAQFPRKQLDDYHAQFMHEVINPALLPAALELLKQHQDQNDLIAIITATNRFVTQPIAQALGVEHLLAAEPHLDEQGNLTGKLRGVPTSGPGKVTHLNAWLAQQGKQLSDFTKSYFYSDSQNDIPLLSIVTHPIATNPNKLLQAHAQAQGWPTLQLFELHN</sequence>
<dbReference type="Gene3D" id="1.20.1440.100">
    <property type="entry name" value="SG protein - dephosphorylation function"/>
    <property type="match status" value="1"/>
</dbReference>
<comment type="caution">
    <text evidence="4">The sequence shown here is derived from an EMBL/GenBank/DDBJ whole genome shotgun (WGS) entry which is preliminary data.</text>
</comment>
<evidence type="ECO:0000313" key="5">
    <source>
        <dbReference type="Proteomes" id="UP000643610"/>
    </source>
</evidence>
<dbReference type="GO" id="GO:0016787">
    <property type="term" value="F:hydrolase activity"/>
    <property type="evidence" value="ECO:0007669"/>
    <property type="project" value="UniProtKB-KW"/>
</dbReference>
<dbReference type="NCBIfam" id="TIGR01488">
    <property type="entry name" value="HAD-SF-IB"/>
    <property type="match status" value="1"/>
</dbReference>
<dbReference type="Proteomes" id="UP000643610">
    <property type="component" value="Unassembled WGS sequence"/>
</dbReference>
<name>A0ABR6XKT2_9BURK</name>
<evidence type="ECO:0000256" key="3">
    <source>
        <dbReference type="ARBA" id="ARBA00022842"/>
    </source>
</evidence>
<dbReference type="NCBIfam" id="TIGR01490">
    <property type="entry name" value="HAD-SF-IB-hyp1"/>
    <property type="match status" value="1"/>
</dbReference>
<dbReference type="SUPFAM" id="SSF56784">
    <property type="entry name" value="HAD-like"/>
    <property type="match status" value="1"/>
</dbReference>
<accession>A0ABR6XKT2</accession>
<keyword evidence="1" id="KW-0479">Metal-binding</keyword>
<dbReference type="InterPro" id="IPR050582">
    <property type="entry name" value="HAD-like_SerB"/>
</dbReference>
<evidence type="ECO:0000256" key="1">
    <source>
        <dbReference type="ARBA" id="ARBA00022723"/>
    </source>
</evidence>
<dbReference type="PANTHER" id="PTHR43344:SF13">
    <property type="entry name" value="PHOSPHATASE RV3661-RELATED"/>
    <property type="match status" value="1"/>
</dbReference>
<dbReference type="Pfam" id="PF12710">
    <property type="entry name" value="HAD"/>
    <property type="match status" value="1"/>
</dbReference>
<protein>
    <submittedName>
        <fullName evidence="4">HAD-IB family hydrolase</fullName>
    </submittedName>
</protein>
<evidence type="ECO:0000313" key="4">
    <source>
        <dbReference type="EMBL" id="MBC3830112.1"/>
    </source>
</evidence>
<dbReference type="PANTHER" id="PTHR43344">
    <property type="entry name" value="PHOSPHOSERINE PHOSPHATASE"/>
    <property type="match status" value="1"/>
</dbReference>
<evidence type="ECO:0000256" key="2">
    <source>
        <dbReference type="ARBA" id="ARBA00022801"/>
    </source>
</evidence>
<dbReference type="InterPro" id="IPR036412">
    <property type="entry name" value="HAD-like_sf"/>
</dbReference>
<dbReference type="RefSeq" id="WP_186889152.1">
    <property type="nucleotide sequence ID" value="NZ_JACOFU010000001.1"/>
</dbReference>
<keyword evidence="3" id="KW-0460">Magnesium</keyword>
<gene>
    <name evidence="4" type="ORF">H8K33_01160</name>
</gene>
<keyword evidence="5" id="KW-1185">Reference proteome</keyword>
<dbReference type="InterPro" id="IPR023214">
    <property type="entry name" value="HAD_sf"/>
</dbReference>
<keyword evidence="2 4" id="KW-0378">Hydrolase</keyword>